<gene>
    <name evidence="2" type="ORF">EI427_07490</name>
</gene>
<dbReference type="EMBL" id="CP034562">
    <property type="protein sequence ID" value="AZQ62088.1"/>
    <property type="molecule type" value="Genomic_DNA"/>
</dbReference>
<keyword evidence="1" id="KW-0812">Transmembrane</keyword>
<feature type="transmembrane region" description="Helical" evidence="1">
    <location>
        <begin position="385"/>
        <end position="407"/>
    </location>
</feature>
<evidence type="ECO:0000313" key="3">
    <source>
        <dbReference type="Proteomes" id="UP000267268"/>
    </source>
</evidence>
<dbReference type="OrthoDB" id="9787430at2"/>
<dbReference type="RefSeq" id="WP_126613268.1">
    <property type="nucleotide sequence ID" value="NZ_CP034562.1"/>
</dbReference>
<proteinExistence type="predicted"/>
<feature type="transmembrane region" description="Helical" evidence="1">
    <location>
        <begin position="12"/>
        <end position="32"/>
    </location>
</feature>
<dbReference type="PANTHER" id="PTHR35791">
    <property type="entry name" value="UPF0754 MEMBRANE PROTEIN YHEB"/>
    <property type="match status" value="1"/>
</dbReference>
<evidence type="ECO:0000313" key="2">
    <source>
        <dbReference type="EMBL" id="AZQ62088.1"/>
    </source>
</evidence>
<feature type="transmembrane region" description="Helical" evidence="1">
    <location>
        <begin position="213"/>
        <end position="233"/>
    </location>
</feature>
<dbReference type="KEGG" id="fll:EI427_07490"/>
<keyword evidence="1" id="KW-0472">Membrane</keyword>
<keyword evidence="3" id="KW-1185">Reference proteome</keyword>
<accession>A0A3Q9FN72</accession>
<feature type="transmembrane region" description="Helical" evidence="1">
    <location>
        <begin position="184"/>
        <end position="207"/>
    </location>
</feature>
<dbReference type="Proteomes" id="UP000267268">
    <property type="component" value="Chromosome 1"/>
</dbReference>
<keyword evidence="1" id="KW-1133">Transmembrane helix</keyword>
<evidence type="ECO:0000256" key="1">
    <source>
        <dbReference type="SAM" id="Phobius"/>
    </source>
</evidence>
<reference evidence="2 3" key="1">
    <citation type="submission" date="2018-12" db="EMBL/GenBank/DDBJ databases">
        <title>Flammeovirga pectinis sp. nov., isolated from the gut of the Korean scallop, Patinopecten yessoensis.</title>
        <authorList>
            <person name="Bae J.-W."/>
            <person name="Jeong Y.-S."/>
            <person name="Kang W."/>
        </authorList>
    </citation>
    <scope>NUCLEOTIDE SEQUENCE [LARGE SCALE GENOMIC DNA]</scope>
    <source>
        <strain evidence="2 3">L12M1</strain>
    </source>
</reference>
<evidence type="ECO:0008006" key="4">
    <source>
        <dbReference type="Google" id="ProtNLM"/>
    </source>
</evidence>
<protein>
    <recommendedName>
        <fullName evidence="4">DUF445 family protein</fullName>
    </recommendedName>
</protein>
<dbReference type="AlphaFoldDB" id="A0A3Q9FN72"/>
<name>A0A3Q9FN72_9BACT</name>
<sequence>MDSTFTINDFFLYISIPLISGFVGWFTNFAAIKMMFYPIHFFGIRPFGWQGIIPAKSTKIASKSVDLLTAKLLKIEDQFALLDPDIVSHEMEESLSKVTRKTVDLIMQSEIPYLWENSPTSVKVSIYETIEQKIPGVTEKILYDIGSNIREMLDLKKLTLDTVLEKPGLLNEIFMKCGEKEFKFIEISGLYFGFLFGLVQMVIAYFYNPWWLLPLFGIIVGYATNWLALKLIFEPKEPIYFLGMRFQGLFLQRQITVAEVYSKIITQEVLTTERIFRYTLQNTGKKKLSQIFNIRISELVDDTYDDIKDVIQKFVDEDFAQKHLQIVKNIAHFTFMAEFHICLRDAFPYADQVFDLKNNIQKKIENLPYDDFEGLLRPAFKEDEWILIIVGAILGGCAGVLQFVLLFQ</sequence>
<organism evidence="2 3">
    <name type="scientific">Flammeovirga pectinis</name>
    <dbReference type="NCBI Taxonomy" id="2494373"/>
    <lineage>
        <taxon>Bacteria</taxon>
        <taxon>Pseudomonadati</taxon>
        <taxon>Bacteroidota</taxon>
        <taxon>Cytophagia</taxon>
        <taxon>Cytophagales</taxon>
        <taxon>Flammeovirgaceae</taxon>
        <taxon>Flammeovirga</taxon>
    </lineage>
</organism>
<dbReference type="PANTHER" id="PTHR35791:SF1">
    <property type="entry name" value="UPF0754 MEMBRANE PROTEIN YHEB"/>
    <property type="match status" value="1"/>
</dbReference>